<proteinExistence type="predicted"/>
<gene>
    <name evidence="1" type="ORF">KUCA_T00005784001</name>
</gene>
<dbReference type="InterPro" id="IPR013952">
    <property type="entry name" value="DUF1776_fun"/>
</dbReference>
<reference evidence="1" key="2">
    <citation type="submission" date="2014-02" db="EMBL/GenBank/DDBJ databases">
        <title>Complete DNA sequence of /Kuraishia capsulata/ illustrates novel genomic features among budding yeasts (/Saccharomycotina/).</title>
        <authorList>
            <person name="Morales L."/>
            <person name="Noel B."/>
            <person name="Porcel B."/>
            <person name="Marcet-Houben M."/>
            <person name="Hullo M-F."/>
            <person name="Sacerdot C."/>
            <person name="Tekaia F."/>
            <person name="Leh-Louis V."/>
            <person name="Despons L."/>
            <person name="Khanna V."/>
            <person name="Aury J-M."/>
            <person name="Barbe V."/>
            <person name="Couloux A."/>
            <person name="Labadie K."/>
            <person name="Pelletier E."/>
            <person name="Souciet J-L."/>
            <person name="Boekhout T."/>
            <person name="Gabaldon T."/>
            <person name="Wincker P."/>
            <person name="Dujon B."/>
        </authorList>
    </citation>
    <scope>NUCLEOTIDE SEQUENCE</scope>
    <source>
        <strain evidence="1">CBS 1993</strain>
    </source>
</reference>
<dbReference type="EMBL" id="HG793131">
    <property type="protein sequence ID" value="CDK29791.1"/>
    <property type="molecule type" value="Genomic_DNA"/>
</dbReference>
<keyword evidence="2" id="KW-1185">Reference proteome</keyword>
<evidence type="ECO:0008006" key="3">
    <source>
        <dbReference type="Google" id="ProtNLM"/>
    </source>
</evidence>
<protein>
    <recommendedName>
        <fullName evidence="3">DUF1776-domain-containing protein</fullName>
    </recommendedName>
</protein>
<dbReference type="AlphaFoldDB" id="W6MSK7"/>
<accession>W6MSK7</accession>
<organism evidence="1 2">
    <name type="scientific">Kuraishia capsulata CBS 1993</name>
    <dbReference type="NCBI Taxonomy" id="1382522"/>
    <lineage>
        <taxon>Eukaryota</taxon>
        <taxon>Fungi</taxon>
        <taxon>Dikarya</taxon>
        <taxon>Ascomycota</taxon>
        <taxon>Saccharomycotina</taxon>
        <taxon>Pichiomycetes</taxon>
        <taxon>Pichiales</taxon>
        <taxon>Pichiaceae</taxon>
        <taxon>Kuraishia</taxon>
    </lineage>
</organism>
<dbReference type="Proteomes" id="UP000019384">
    <property type="component" value="Unassembled WGS sequence"/>
</dbReference>
<dbReference type="HOGENOM" id="CLU_637887_0_0_1"/>
<dbReference type="OrthoDB" id="5308060at2759"/>
<reference evidence="1" key="1">
    <citation type="submission" date="2013-12" db="EMBL/GenBank/DDBJ databases">
        <authorList>
            <person name="Genoscope - CEA"/>
        </authorList>
    </citation>
    <scope>NUCLEOTIDE SEQUENCE</scope>
    <source>
        <strain evidence="1">CBS 1993</strain>
    </source>
</reference>
<evidence type="ECO:0000313" key="2">
    <source>
        <dbReference type="Proteomes" id="UP000019384"/>
    </source>
</evidence>
<dbReference type="GeneID" id="34523162"/>
<evidence type="ECO:0000313" key="1">
    <source>
        <dbReference type="EMBL" id="CDK29791.1"/>
    </source>
</evidence>
<dbReference type="Pfam" id="PF08643">
    <property type="entry name" value="DUF1776"/>
    <property type="match status" value="1"/>
</dbReference>
<name>W6MSK7_9ASCO</name>
<dbReference type="RefSeq" id="XP_022461774.1">
    <property type="nucleotide sequence ID" value="XM_022602451.1"/>
</dbReference>
<sequence>MTDFVDRVFIKSHKAMAAASNTVGNAYSTLKDSTSEVSGWAVQTIKKNSSRLKTPAPPPPPPESFYERAIEKVKAHKFMAITTGLIGFSAAAYLLQTQYQILGKPRKRSRRANRLGNGARYEVVLIVGSPSSPFIQRLIRDLNTRGFIVYVTTTSEEELKVIENEDSSDVRSLAINYESNKTVKESIKRFYNILISPVLPFPGAANEHYLNLKGVIIAPDWTRLPRVSHFEQLNMMELKRVLDDKCLGIVGILNNGLLDVIRENNERASMVEEVNGILNANGSGTKVLFLDVVPSSSHGNDNGSVQRLALQMNDQLFKLLRDSCFPRSWFSNAWSGLNGSWAVLGLSKLTAKYSFSSKDDVNESKIVPRDSGYSYIMHNVEDFASNLGASWTLAAPAKNKKICSSKLHHKVFDMLCSSKWALFPEETIFI</sequence>